<evidence type="ECO:0000313" key="2">
    <source>
        <dbReference type="Proteomes" id="UP000634004"/>
    </source>
</evidence>
<dbReference type="Pfam" id="PF13852">
    <property type="entry name" value="DUF4197"/>
    <property type="match status" value="1"/>
</dbReference>
<dbReference type="AlphaFoldDB" id="A0A8J3CRN6"/>
<evidence type="ECO:0008006" key="3">
    <source>
        <dbReference type="Google" id="ProtNLM"/>
    </source>
</evidence>
<reference evidence="1" key="1">
    <citation type="journal article" date="2014" name="Int. J. Syst. Evol. Microbiol.">
        <title>Complete genome sequence of Corynebacterium casei LMG S-19264T (=DSM 44701T), isolated from a smear-ripened cheese.</title>
        <authorList>
            <consortium name="US DOE Joint Genome Institute (JGI-PGF)"/>
            <person name="Walter F."/>
            <person name="Albersmeier A."/>
            <person name="Kalinowski J."/>
            <person name="Ruckert C."/>
        </authorList>
    </citation>
    <scope>NUCLEOTIDE SEQUENCE</scope>
    <source>
        <strain evidence="1">KCTC 32513</strain>
    </source>
</reference>
<reference evidence="1" key="2">
    <citation type="submission" date="2020-09" db="EMBL/GenBank/DDBJ databases">
        <authorList>
            <person name="Sun Q."/>
            <person name="Kim S."/>
        </authorList>
    </citation>
    <scope>NUCLEOTIDE SEQUENCE</scope>
    <source>
        <strain evidence="1">KCTC 32513</strain>
    </source>
</reference>
<dbReference type="RefSeq" id="WP_189498605.1">
    <property type="nucleotide sequence ID" value="NZ_BMZH01000010.1"/>
</dbReference>
<organism evidence="1 2">
    <name type="scientific">Algimonas arctica</name>
    <dbReference type="NCBI Taxonomy" id="1479486"/>
    <lineage>
        <taxon>Bacteria</taxon>
        <taxon>Pseudomonadati</taxon>
        <taxon>Pseudomonadota</taxon>
        <taxon>Alphaproteobacteria</taxon>
        <taxon>Maricaulales</taxon>
        <taxon>Robiginitomaculaceae</taxon>
        <taxon>Algimonas</taxon>
    </lineage>
</organism>
<name>A0A8J3CRN6_9PROT</name>
<dbReference type="InterPro" id="IPR025245">
    <property type="entry name" value="DUF4197"/>
</dbReference>
<dbReference type="Proteomes" id="UP000634004">
    <property type="component" value="Unassembled WGS sequence"/>
</dbReference>
<gene>
    <name evidence="1" type="ORF">GCM10009069_23150</name>
</gene>
<evidence type="ECO:0000313" key="1">
    <source>
        <dbReference type="EMBL" id="GHA99710.1"/>
    </source>
</evidence>
<keyword evidence="2" id="KW-1185">Reference proteome</keyword>
<proteinExistence type="predicted"/>
<protein>
    <recommendedName>
        <fullName evidence="3">DUF4197 domain-containing protein</fullName>
    </recommendedName>
</protein>
<comment type="caution">
    <text evidence="1">The sequence shown here is derived from an EMBL/GenBank/DDBJ whole genome shotgun (WGS) entry which is preliminary data.</text>
</comment>
<dbReference type="EMBL" id="BMZH01000010">
    <property type="protein sequence ID" value="GHA99710.1"/>
    <property type="molecule type" value="Genomic_DNA"/>
</dbReference>
<accession>A0A8J3CRN6</accession>
<sequence length="242" mass="25614">MTTLQTFDRRALLISFSALPLVACETLDPALIESVLGAGALSQSEAAMGIRAALDNGIGNALSNLGQVNGYFSNPTVKIPLPGVLEDVRSYLAPFGADGLLVELEQQLNRGAEKAAPAARNIFIDAVRGLTIQDAINIVRGPDTAATDYLRERTTDSLTTLFAPIMQDALADTGALRLVDDVERQVPLGLLGGSGVDLKSDLIGHGVDYGLRGVFHFIAEEEKAIRSDPAARTSAILKRVFG</sequence>